<reference evidence="4 5" key="1">
    <citation type="journal article" date="2016" name="Nat. Commun.">
        <title>Thousands of microbial genomes shed light on interconnected biogeochemical processes in an aquifer system.</title>
        <authorList>
            <person name="Anantharaman K."/>
            <person name="Brown C.T."/>
            <person name="Hug L.A."/>
            <person name="Sharon I."/>
            <person name="Castelle C.J."/>
            <person name="Probst A.J."/>
            <person name="Thomas B.C."/>
            <person name="Singh A."/>
            <person name="Wilkins M.J."/>
            <person name="Karaoz U."/>
            <person name="Brodie E.L."/>
            <person name="Williams K.H."/>
            <person name="Hubbard S.S."/>
            <person name="Banfield J.F."/>
        </authorList>
    </citation>
    <scope>NUCLEOTIDE SEQUENCE [LARGE SCALE GENOMIC DNA]</scope>
</reference>
<evidence type="ECO:0000313" key="4">
    <source>
        <dbReference type="EMBL" id="OGH67547.1"/>
    </source>
</evidence>
<evidence type="ECO:0000259" key="3">
    <source>
        <dbReference type="Pfam" id="PF18915"/>
    </source>
</evidence>
<dbReference type="AlphaFoldDB" id="A0A1F6M7C0"/>
<dbReference type="EMBL" id="MFQD01000042">
    <property type="protein sequence ID" value="OGH67547.1"/>
    <property type="molecule type" value="Genomic_DNA"/>
</dbReference>
<evidence type="ECO:0000256" key="1">
    <source>
        <dbReference type="SAM" id="Coils"/>
    </source>
</evidence>
<organism evidence="4 5">
    <name type="scientific">Candidatus Magasanikbacteria bacterium RIFCSPHIGHO2_02_FULL_50_9b</name>
    <dbReference type="NCBI Taxonomy" id="1798682"/>
    <lineage>
        <taxon>Bacteria</taxon>
        <taxon>Candidatus Magasanikiibacteriota</taxon>
    </lineage>
</organism>
<dbReference type="InterPro" id="IPR043725">
    <property type="entry name" value="DUF5667"/>
</dbReference>
<sequence>MYIALVLALAVTVATGGGAAIAAEQSLPGDVLYTVKLNVNEPVKAALTFDAKARANVEAKRAERRLEEAEKISAEARAELEPEVRAEISTNFKRFADQTRERIAAVDVEGDTHGAAELSVNFATALRAHDAVLARLSAEATASSTQKIELDDLRDDVKETTLAVSADLKAAAEGRQKAVENKIAEVVKFIVEVKQQTNADARLAAARAALAAGTAKLKAAAYAEAIVEFNKAFDLAQEAKTDVKAKVRVDTDGLIKLKINP</sequence>
<name>A0A1F6M7C0_9BACT</name>
<comment type="caution">
    <text evidence="4">The sequence shown here is derived from an EMBL/GenBank/DDBJ whole genome shotgun (WGS) entry which is preliminary data.</text>
</comment>
<feature type="signal peptide" evidence="2">
    <location>
        <begin position="1"/>
        <end position="22"/>
    </location>
</feature>
<feature type="coiled-coil region" evidence="1">
    <location>
        <begin position="52"/>
        <end position="79"/>
    </location>
</feature>
<accession>A0A1F6M7C0</accession>
<gene>
    <name evidence="4" type="ORF">A3C15_03215</name>
</gene>
<evidence type="ECO:0000256" key="2">
    <source>
        <dbReference type="SAM" id="SignalP"/>
    </source>
</evidence>
<feature type="chain" id="PRO_5009525551" description="DUF5667 domain-containing protein" evidence="2">
    <location>
        <begin position="23"/>
        <end position="261"/>
    </location>
</feature>
<feature type="domain" description="DUF5667" evidence="3">
    <location>
        <begin position="26"/>
        <end position="111"/>
    </location>
</feature>
<keyword evidence="1" id="KW-0175">Coiled coil</keyword>
<dbReference type="Pfam" id="PF18915">
    <property type="entry name" value="DUF5667"/>
    <property type="match status" value="1"/>
</dbReference>
<proteinExistence type="predicted"/>
<protein>
    <recommendedName>
        <fullName evidence="3">DUF5667 domain-containing protein</fullName>
    </recommendedName>
</protein>
<dbReference type="STRING" id="1798682.A3C15_03215"/>
<keyword evidence="2" id="KW-0732">Signal</keyword>
<dbReference type="Proteomes" id="UP000176532">
    <property type="component" value="Unassembled WGS sequence"/>
</dbReference>
<evidence type="ECO:0000313" key="5">
    <source>
        <dbReference type="Proteomes" id="UP000176532"/>
    </source>
</evidence>